<sequence length="173" mass="19637">MVNENVLVNHIIELAFLTGNEVHGSNFVKMDSISSNLHAFKISYLIFGINEKLLMGIKFFYKNGNRILFKSRGQIAAACTIDICRDCHFDLKYNFNLLVTIPVPRRKNGPHFCYIDTQISSEKAYYTLSLKHTHGNLPKKTSFWSLTFSSDEVKYLAKTILNRYGGALLSCSG</sequence>
<name>A0A6G0U254_APHGL</name>
<comment type="caution">
    <text evidence="1">The sequence shown here is derived from an EMBL/GenBank/DDBJ whole genome shotgun (WGS) entry which is preliminary data.</text>
</comment>
<gene>
    <name evidence="1" type="ORF">AGLY_003443</name>
</gene>
<proteinExistence type="predicted"/>
<dbReference type="Proteomes" id="UP000475862">
    <property type="component" value="Unassembled WGS sequence"/>
</dbReference>
<protein>
    <submittedName>
        <fullName evidence="1">Uncharacterized protein</fullName>
    </submittedName>
</protein>
<dbReference type="EMBL" id="VYZN01000011">
    <property type="protein sequence ID" value="KAE9542316.1"/>
    <property type="molecule type" value="Genomic_DNA"/>
</dbReference>
<keyword evidence="2" id="KW-1185">Reference proteome</keyword>
<evidence type="ECO:0000313" key="2">
    <source>
        <dbReference type="Proteomes" id="UP000475862"/>
    </source>
</evidence>
<reference evidence="1 2" key="1">
    <citation type="submission" date="2019-08" db="EMBL/GenBank/DDBJ databases">
        <title>The genome of the soybean aphid Biotype 1, its phylome, world population structure and adaptation to the North American continent.</title>
        <authorList>
            <person name="Giordano R."/>
            <person name="Donthu R.K."/>
            <person name="Hernandez A.G."/>
            <person name="Wright C.L."/>
            <person name="Zimin A.V."/>
        </authorList>
    </citation>
    <scope>NUCLEOTIDE SEQUENCE [LARGE SCALE GENOMIC DNA]</scope>
    <source>
        <tissue evidence="1">Whole aphids</tissue>
    </source>
</reference>
<accession>A0A6G0U254</accession>
<dbReference type="AlphaFoldDB" id="A0A6G0U254"/>
<dbReference type="OrthoDB" id="10610912at2759"/>
<evidence type="ECO:0000313" key="1">
    <source>
        <dbReference type="EMBL" id="KAE9542316.1"/>
    </source>
</evidence>
<organism evidence="1 2">
    <name type="scientific">Aphis glycines</name>
    <name type="common">Soybean aphid</name>
    <dbReference type="NCBI Taxonomy" id="307491"/>
    <lineage>
        <taxon>Eukaryota</taxon>
        <taxon>Metazoa</taxon>
        <taxon>Ecdysozoa</taxon>
        <taxon>Arthropoda</taxon>
        <taxon>Hexapoda</taxon>
        <taxon>Insecta</taxon>
        <taxon>Pterygota</taxon>
        <taxon>Neoptera</taxon>
        <taxon>Paraneoptera</taxon>
        <taxon>Hemiptera</taxon>
        <taxon>Sternorrhyncha</taxon>
        <taxon>Aphidomorpha</taxon>
        <taxon>Aphidoidea</taxon>
        <taxon>Aphididae</taxon>
        <taxon>Aphidini</taxon>
        <taxon>Aphis</taxon>
        <taxon>Aphis</taxon>
    </lineage>
</organism>